<name>A0ABW9QT75_9ACTN</name>
<evidence type="ECO:0000256" key="2">
    <source>
        <dbReference type="ARBA" id="ARBA00023098"/>
    </source>
</evidence>
<evidence type="ECO:0000256" key="4">
    <source>
        <dbReference type="RuleBase" id="RU003707"/>
    </source>
</evidence>
<keyword evidence="6" id="KW-1185">Reference proteome</keyword>
<dbReference type="Pfam" id="PF00378">
    <property type="entry name" value="ECH_1"/>
    <property type="match status" value="1"/>
</dbReference>
<accession>A0ABW9QT75</accession>
<evidence type="ECO:0000256" key="3">
    <source>
        <dbReference type="ARBA" id="ARBA00023239"/>
    </source>
</evidence>
<dbReference type="CDD" id="cd06558">
    <property type="entry name" value="crotonase-like"/>
    <property type="match status" value="1"/>
</dbReference>
<reference evidence="5 6" key="1">
    <citation type="submission" date="2019-11" db="EMBL/GenBank/DDBJ databases">
        <title>Acidiferrimicrobium australis gen. nov., sp. nov., an acidophilic and obligately heterotrophic, member of the Actinobacteria that catalyses dissimilatory oxido- reduction of iron isolated from metal-rich acidic water in Chile.</title>
        <authorList>
            <person name="Gonzalez D."/>
            <person name="Huber K."/>
            <person name="Hedrich S."/>
            <person name="Rojas-Villalobos C."/>
            <person name="Quatrini R."/>
            <person name="Dinamarca M.A."/>
            <person name="Schwarz A."/>
            <person name="Canales C."/>
            <person name="Nancucheo I."/>
        </authorList>
    </citation>
    <scope>NUCLEOTIDE SEQUENCE [LARGE SCALE GENOMIC DNA]</scope>
    <source>
        <strain evidence="5 6">USS-CCA1</strain>
    </source>
</reference>
<dbReference type="InterPro" id="IPR029045">
    <property type="entry name" value="ClpP/crotonase-like_dom_sf"/>
</dbReference>
<dbReference type="Proteomes" id="UP000437736">
    <property type="component" value="Unassembled WGS sequence"/>
</dbReference>
<dbReference type="SUPFAM" id="SSF52096">
    <property type="entry name" value="ClpP/crotonase"/>
    <property type="match status" value="1"/>
</dbReference>
<keyword evidence="2" id="KW-0443">Lipid metabolism</keyword>
<dbReference type="PANTHER" id="PTHR11941">
    <property type="entry name" value="ENOYL-COA HYDRATASE-RELATED"/>
    <property type="match status" value="1"/>
</dbReference>
<organism evidence="5 6">
    <name type="scientific">Acidiferrimicrobium australe</name>
    <dbReference type="NCBI Taxonomy" id="2664430"/>
    <lineage>
        <taxon>Bacteria</taxon>
        <taxon>Bacillati</taxon>
        <taxon>Actinomycetota</taxon>
        <taxon>Acidimicrobiia</taxon>
        <taxon>Acidimicrobiales</taxon>
        <taxon>Acidimicrobiaceae</taxon>
        <taxon>Acidiferrimicrobium</taxon>
    </lineage>
</organism>
<dbReference type="Gene3D" id="3.90.226.10">
    <property type="entry name" value="2-enoyl-CoA Hydratase, Chain A, domain 1"/>
    <property type="match status" value="1"/>
</dbReference>
<evidence type="ECO:0000313" key="6">
    <source>
        <dbReference type="Proteomes" id="UP000437736"/>
    </source>
</evidence>
<dbReference type="InterPro" id="IPR018376">
    <property type="entry name" value="Enoyl-CoA_hyd/isom_CS"/>
</dbReference>
<dbReference type="PANTHER" id="PTHR11941:SF169">
    <property type="entry name" value="(7AS)-7A-METHYL-1,5-DIOXO-2,3,5,6,7,7A-HEXAHYDRO-1H-INDENE-CARBOXYL-COA HYDROLASE"/>
    <property type="match status" value="1"/>
</dbReference>
<protein>
    <submittedName>
        <fullName evidence="5">Enoyl-CoA hydratase/isomerase family protein</fullName>
    </submittedName>
</protein>
<gene>
    <name evidence="5" type="ORF">GHK86_09985</name>
</gene>
<dbReference type="InterPro" id="IPR001753">
    <property type="entry name" value="Enoyl-CoA_hydra/iso"/>
</dbReference>
<comment type="caution">
    <text evidence="5">The sequence shown here is derived from an EMBL/GenBank/DDBJ whole genome shotgun (WGS) entry which is preliminary data.</text>
</comment>
<evidence type="ECO:0000256" key="1">
    <source>
        <dbReference type="ARBA" id="ARBA00005254"/>
    </source>
</evidence>
<sequence>MTAGDEPLVAVARHGAVAVVQLHREAKLNALSAELEGQLLDAVRGPEVTGSRAVLLTGGDRVFSSGADVTELAGRSPAEVFAYYRSTGHVYEEVAGLPQPSVSAINGYCLGGGLELALATDFRVAAADAVFGFPEVGLGIVPSSGGLHRLVRTVGVARARELVLARPRIGAPEADALGLLTEVCAPGVDPLVRALELAAALAALPPLAASLALQAIDAAGEASREAALLIERLCYATLAQQPPAS</sequence>
<evidence type="ECO:0000313" key="5">
    <source>
        <dbReference type="EMBL" id="MST33047.1"/>
    </source>
</evidence>
<dbReference type="PROSITE" id="PS00166">
    <property type="entry name" value="ENOYL_COA_HYDRATASE"/>
    <property type="match status" value="1"/>
</dbReference>
<keyword evidence="3" id="KW-0456">Lyase</keyword>
<dbReference type="EMBL" id="WJHE01000467">
    <property type="protein sequence ID" value="MST33047.1"/>
    <property type="molecule type" value="Genomic_DNA"/>
</dbReference>
<proteinExistence type="inferred from homology"/>
<comment type="similarity">
    <text evidence="1 4">Belongs to the enoyl-CoA hydratase/isomerase family.</text>
</comment>